<dbReference type="FunFam" id="3.40.1170.60:FF:000003">
    <property type="entry name" value="DNA polymerase eta"/>
    <property type="match status" value="1"/>
</dbReference>
<keyword evidence="6 15" id="KW-0548">Nucleotidyltransferase</keyword>
<dbReference type="Gene3D" id="3.30.70.270">
    <property type="match status" value="1"/>
</dbReference>
<comment type="caution">
    <text evidence="17">The sequence shown here is derived from an EMBL/GenBank/DDBJ whole genome shotgun (WGS) entry which is preliminary data.</text>
</comment>
<feature type="domain" description="UmuC" evidence="16">
    <location>
        <begin position="9"/>
        <end position="189"/>
    </location>
</feature>
<organism evidence="17 18">
    <name type="scientific">Candidatus Manganitrophus noduliformans</name>
    <dbReference type="NCBI Taxonomy" id="2606439"/>
    <lineage>
        <taxon>Bacteria</taxon>
        <taxon>Pseudomonadati</taxon>
        <taxon>Nitrospirota</taxon>
        <taxon>Nitrospiria</taxon>
        <taxon>Candidatus Troglogloeales</taxon>
        <taxon>Candidatus Manganitrophaceae</taxon>
        <taxon>Candidatus Manganitrophus</taxon>
    </lineage>
</organism>
<keyword evidence="5 15" id="KW-0808">Transferase</keyword>
<dbReference type="GO" id="GO:0003684">
    <property type="term" value="F:damaged DNA binding"/>
    <property type="evidence" value="ECO:0007669"/>
    <property type="project" value="InterPro"/>
</dbReference>
<dbReference type="AlphaFoldDB" id="A0A7X6IC16"/>
<comment type="subcellular location">
    <subcellularLocation>
        <location evidence="1 15">Cytoplasm</location>
    </subcellularLocation>
</comment>
<dbReference type="InterPro" id="IPR053848">
    <property type="entry name" value="IMS_HHH_1"/>
</dbReference>
<dbReference type="HAMAP" id="MF_01113">
    <property type="entry name" value="DNApol_IV"/>
    <property type="match status" value="1"/>
</dbReference>
<dbReference type="SUPFAM" id="SSF56672">
    <property type="entry name" value="DNA/RNA polymerases"/>
    <property type="match status" value="1"/>
</dbReference>
<dbReference type="RefSeq" id="WP_168061885.1">
    <property type="nucleotide sequence ID" value="NZ_VTOW01000003.1"/>
</dbReference>
<dbReference type="InterPro" id="IPR001126">
    <property type="entry name" value="UmuC"/>
</dbReference>
<dbReference type="GO" id="GO:0006261">
    <property type="term" value="P:DNA-templated DNA replication"/>
    <property type="evidence" value="ECO:0007669"/>
    <property type="project" value="UniProtKB-UniRule"/>
</dbReference>
<dbReference type="InterPro" id="IPR022880">
    <property type="entry name" value="DNApol_IV"/>
</dbReference>
<dbReference type="GO" id="GO:0005829">
    <property type="term" value="C:cytosol"/>
    <property type="evidence" value="ECO:0007669"/>
    <property type="project" value="TreeGrafter"/>
</dbReference>
<dbReference type="SUPFAM" id="SSF100879">
    <property type="entry name" value="Lesion bypass DNA polymerase (Y-family), little finger domain"/>
    <property type="match status" value="1"/>
</dbReference>
<comment type="function">
    <text evidence="15">Poorly processive, error-prone DNA polymerase involved in untargeted mutagenesis. Copies undamaged DNA at stalled replication forks, which arise in vivo from mismatched or misaligned primer ends. These misaligned primers can be extended by PolIV. Exhibits no 3'-5' exonuclease (proofreading) activity. May be involved in translesional synthesis, in conjunction with the beta clamp from PolIII.</text>
</comment>
<keyword evidence="10 15" id="KW-0460">Magnesium</keyword>
<evidence type="ECO:0000256" key="5">
    <source>
        <dbReference type="ARBA" id="ARBA00022679"/>
    </source>
</evidence>
<dbReference type="InterPro" id="IPR050116">
    <property type="entry name" value="DNA_polymerase-Y"/>
</dbReference>
<dbReference type="PANTHER" id="PTHR11076:SF33">
    <property type="entry name" value="DNA POLYMERASE KAPPA"/>
    <property type="match status" value="1"/>
</dbReference>
<evidence type="ECO:0000256" key="12">
    <source>
        <dbReference type="ARBA" id="ARBA00023125"/>
    </source>
</evidence>
<keyword evidence="18" id="KW-1185">Reference proteome</keyword>
<dbReference type="Gene3D" id="1.10.150.20">
    <property type="entry name" value="5' to 3' exonuclease, C-terminal subdomain"/>
    <property type="match status" value="1"/>
</dbReference>
<evidence type="ECO:0000259" key="16">
    <source>
        <dbReference type="PROSITE" id="PS50173"/>
    </source>
</evidence>
<dbReference type="InterPro" id="IPR036775">
    <property type="entry name" value="DNA_pol_Y-fam_lit_finger_sf"/>
</dbReference>
<dbReference type="Proteomes" id="UP000534783">
    <property type="component" value="Unassembled WGS sequence"/>
</dbReference>
<evidence type="ECO:0000256" key="13">
    <source>
        <dbReference type="ARBA" id="ARBA00023204"/>
    </source>
</evidence>
<feature type="site" description="Substrate discrimination" evidence="15">
    <location>
        <position position="18"/>
    </location>
</feature>
<dbReference type="GO" id="GO:0042276">
    <property type="term" value="P:error-prone translesion synthesis"/>
    <property type="evidence" value="ECO:0007669"/>
    <property type="project" value="TreeGrafter"/>
</dbReference>
<dbReference type="EC" id="2.7.7.7" evidence="15"/>
<dbReference type="GO" id="GO:0006281">
    <property type="term" value="P:DNA repair"/>
    <property type="evidence" value="ECO:0007669"/>
    <property type="project" value="UniProtKB-UniRule"/>
</dbReference>
<evidence type="ECO:0000256" key="10">
    <source>
        <dbReference type="ARBA" id="ARBA00022842"/>
    </source>
</evidence>
<evidence type="ECO:0000256" key="4">
    <source>
        <dbReference type="ARBA" id="ARBA00022490"/>
    </source>
</evidence>
<keyword evidence="12 15" id="KW-0238">DNA-binding</keyword>
<dbReference type="Pfam" id="PF21999">
    <property type="entry name" value="IMS_HHH_1"/>
    <property type="match status" value="1"/>
</dbReference>
<evidence type="ECO:0000313" key="17">
    <source>
        <dbReference type="EMBL" id="NKE72341.1"/>
    </source>
</evidence>
<evidence type="ECO:0000256" key="15">
    <source>
        <dbReference type="HAMAP-Rule" id="MF_01113"/>
    </source>
</evidence>
<proteinExistence type="inferred from homology"/>
<reference evidence="17 18" key="1">
    <citation type="journal article" date="2020" name="Nature">
        <title>Bacterial chemolithoautotrophy via manganese oxidation.</title>
        <authorList>
            <person name="Yu H."/>
            <person name="Leadbetter J.R."/>
        </authorList>
    </citation>
    <scope>NUCLEOTIDE SEQUENCE [LARGE SCALE GENOMIC DNA]</scope>
    <source>
        <strain evidence="17 18">Mn-1</strain>
    </source>
</reference>
<dbReference type="PROSITE" id="PS50173">
    <property type="entry name" value="UMUC"/>
    <property type="match status" value="1"/>
</dbReference>
<sequence>MDPSAPCTILHVDMDAFFASVEQARNPALRGKPIAVTGAGERTVILTASYEARAFGVRTGMRVPEAYRKCPHLIRVPANNAAYVAACNRIMEILRRYTPEVEVFSIDEAFLDITGSLSLFKGAERIGRLIKAEIQKELGLACSVGIAPNKLMAKLASGLQKPNGLTLLKPALIPALLEEIPIEALCGIGPKLKLKLNSMGIKMCGELGRMPVSTLRGAFGIWGERLSMMGRGEDPGEVVPEEIRADPKSIGHSMTLAQDISDRTQLSIFLLQLSEKVGRRLRRGGWAGRVVGLTLRNRDFTTHTHQRRLPSPAWESRKIYEAAQALFESISLPQPIRLVGVSMADLVPRGTQTSLFPEVNKSEQLYEALDRVNERFGEWTLTWGSLIERQNHKGVLSPAWRPDGVRRYL</sequence>
<keyword evidence="3 15" id="KW-0515">Mutator protein</keyword>
<evidence type="ECO:0000256" key="6">
    <source>
        <dbReference type="ARBA" id="ARBA00022695"/>
    </source>
</evidence>
<dbReference type="Pfam" id="PF11799">
    <property type="entry name" value="IMS_C"/>
    <property type="match status" value="1"/>
</dbReference>
<keyword evidence="7 15" id="KW-0235">DNA replication</keyword>
<dbReference type="GO" id="GO:0000287">
    <property type="term" value="F:magnesium ion binding"/>
    <property type="evidence" value="ECO:0007669"/>
    <property type="project" value="UniProtKB-UniRule"/>
</dbReference>
<evidence type="ECO:0000256" key="7">
    <source>
        <dbReference type="ARBA" id="ARBA00022705"/>
    </source>
</evidence>
<name>A0A7X6IC16_9BACT</name>
<evidence type="ECO:0000256" key="2">
    <source>
        <dbReference type="ARBA" id="ARBA00010945"/>
    </source>
</evidence>
<evidence type="ECO:0000256" key="8">
    <source>
        <dbReference type="ARBA" id="ARBA00022723"/>
    </source>
</evidence>
<dbReference type="InterPro" id="IPR043502">
    <property type="entry name" value="DNA/RNA_pol_sf"/>
</dbReference>
<evidence type="ECO:0000256" key="3">
    <source>
        <dbReference type="ARBA" id="ARBA00022457"/>
    </source>
</evidence>
<keyword evidence="9 15" id="KW-0227">DNA damage</keyword>
<dbReference type="Gene3D" id="3.40.1170.60">
    <property type="match status" value="1"/>
</dbReference>
<evidence type="ECO:0000256" key="9">
    <source>
        <dbReference type="ARBA" id="ARBA00022763"/>
    </source>
</evidence>
<dbReference type="GO" id="GO:0003887">
    <property type="term" value="F:DNA-directed DNA polymerase activity"/>
    <property type="evidence" value="ECO:0007669"/>
    <property type="project" value="UniProtKB-UniRule"/>
</dbReference>
<evidence type="ECO:0000256" key="11">
    <source>
        <dbReference type="ARBA" id="ARBA00022932"/>
    </source>
</evidence>
<dbReference type="InterPro" id="IPR043128">
    <property type="entry name" value="Rev_trsase/Diguanyl_cyclase"/>
</dbReference>
<feature type="active site" evidence="15">
    <location>
        <position position="108"/>
    </location>
</feature>
<protein>
    <recommendedName>
        <fullName evidence="15">DNA polymerase IV</fullName>
        <shortName evidence="15">Pol IV</shortName>
        <ecNumber evidence="15">2.7.7.7</ecNumber>
    </recommendedName>
</protein>
<feature type="binding site" evidence="15">
    <location>
        <position position="13"/>
    </location>
    <ligand>
        <name>Mg(2+)</name>
        <dbReference type="ChEBI" id="CHEBI:18420"/>
    </ligand>
</feature>
<accession>A0A7X6IC16</accession>
<keyword evidence="13 15" id="KW-0234">DNA repair</keyword>
<comment type="subunit">
    <text evidence="15">Monomer.</text>
</comment>
<comment type="catalytic activity">
    <reaction evidence="14 15">
        <text>DNA(n) + a 2'-deoxyribonucleoside 5'-triphosphate = DNA(n+1) + diphosphate</text>
        <dbReference type="Rhea" id="RHEA:22508"/>
        <dbReference type="Rhea" id="RHEA-COMP:17339"/>
        <dbReference type="Rhea" id="RHEA-COMP:17340"/>
        <dbReference type="ChEBI" id="CHEBI:33019"/>
        <dbReference type="ChEBI" id="CHEBI:61560"/>
        <dbReference type="ChEBI" id="CHEBI:173112"/>
        <dbReference type="EC" id="2.7.7.7"/>
    </reaction>
</comment>
<gene>
    <name evidence="15 17" type="primary">dinB</name>
    <name evidence="17" type="ORF">MNODULE_16445</name>
</gene>
<evidence type="ECO:0000313" key="18">
    <source>
        <dbReference type="Proteomes" id="UP000534783"/>
    </source>
</evidence>
<comment type="cofactor">
    <cofactor evidence="15">
        <name>Mg(2+)</name>
        <dbReference type="ChEBI" id="CHEBI:18420"/>
    </cofactor>
    <text evidence="15">Binds 2 magnesium ions per subunit.</text>
</comment>
<dbReference type="CDD" id="cd03586">
    <property type="entry name" value="PolY_Pol_IV_kappa"/>
    <property type="match status" value="1"/>
</dbReference>
<keyword evidence="11 15" id="KW-0239">DNA-directed DNA polymerase</keyword>
<evidence type="ECO:0000256" key="14">
    <source>
        <dbReference type="ARBA" id="ARBA00049244"/>
    </source>
</evidence>
<dbReference type="PANTHER" id="PTHR11076">
    <property type="entry name" value="DNA REPAIR POLYMERASE UMUC / TRANSFERASE FAMILY MEMBER"/>
    <property type="match status" value="1"/>
</dbReference>
<dbReference type="Pfam" id="PF00817">
    <property type="entry name" value="IMS"/>
    <property type="match status" value="1"/>
</dbReference>
<keyword evidence="4 15" id="KW-0963">Cytoplasm</keyword>
<dbReference type="Gene3D" id="3.30.1490.100">
    <property type="entry name" value="DNA polymerase, Y-family, little finger domain"/>
    <property type="match status" value="1"/>
</dbReference>
<dbReference type="NCBIfam" id="NF002677">
    <property type="entry name" value="PRK02406.1"/>
    <property type="match status" value="1"/>
</dbReference>
<keyword evidence="8 15" id="KW-0479">Metal-binding</keyword>
<dbReference type="InterPro" id="IPR017961">
    <property type="entry name" value="DNA_pol_Y-fam_little_finger"/>
</dbReference>
<comment type="similarity">
    <text evidence="2 15">Belongs to the DNA polymerase type-Y family.</text>
</comment>
<feature type="binding site" evidence="15">
    <location>
        <position position="107"/>
    </location>
    <ligand>
        <name>Mg(2+)</name>
        <dbReference type="ChEBI" id="CHEBI:18420"/>
    </ligand>
</feature>
<dbReference type="EMBL" id="VTOW01000003">
    <property type="protein sequence ID" value="NKE72341.1"/>
    <property type="molecule type" value="Genomic_DNA"/>
</dbReference>
<evidence type="ECO:0000256" key="1">
    <source>
        <dbReference type="ARBA" id="ARBA00004496"/>
    </source>
</evidence>
<dbReference type="GO" id="GO:0009432">
    <property type="term" value="P:SOS response"/>
    <property type="evidence" value="ECO:0007669"/>
    <property type="project" value="TreeGrafter"/>
</dbReference>